<name>A0A1E8F0U6_9CLOT</name>
<dbReference type="PANTHER" id="PTHR36528:SF1">
    <property type="entry name" value="CRISPR SYSTEM SINGLE-STRAND-SPECIFIC DEOXYRIBONUCLEASE CAS10_CSM1 (SUBTYPE III-A)"/>
    <property type="match status" value="1"/>
</dbReference>
<sequence length="627" mass="72995">MSKEDNFLEALYPKSMAKKEFQAHLKELKEFLLNNKLPKNIKGISNMNNEEIFEHYGYIPYYFKSEVKFAPSIKDVLNMYTLIQYLINELNNEINNKEVFRKEVYLKFFSKETDDTKKFLYQSVNGDKNKELFKDIQVDLVKGSIYKIKQYFLENNKIKDIRGASSIIDALNKDYTLDYLEKNYIKECSLYCGGGNVFLLVPKGKGKLVCEDLEKEYTKVALTVKNAFEWTSCSLNEFFMDYSNQARKANNKLEERKKIKVYPINPDNDLKNINIKNENIKIDFKNKTKSKNVCKLCGIRDAVYVIDSPNGDIEVCPSCLRKNKVGRNKAQFFDEFERYLNITMKNKNNIKNITDVSDSQNYSAVVYADGNNMGNVIRKIKNPFQQMYFSRILDRTTKICVYKSIYDVMGEQAKFEAIALGGDDIFIILPANVSLDISTKIIEKFDKAFDNKMTMSVGVCISKDSTPIQNMFKISQSCLKNAKKYLRKNKEINEGTIDVIIMEGISNVDLQNRKSCFPMSCNQTKKAIEIIRKMKRDSKNIKISQIYKLKYAYNNMTEKEFQLFYLYQQARHSNAYTKYINEMFNVKEGYFAGLILTKDEKGQEKVISPWNDIVILWDYTEGVIKNA</sequence>
<gene>
    <name evidence="4" type="ORF">CLOACE_04630</name>
</gene>
<dbReference type="EMBL" id="LZFO01000005">
    <property type="protein sequence ID" value="OFI07058.1"/>
    <property type="molecule type" value="Genomic_DNA"/>
</dbReference>
<dbReference type="Gene3D" id="3.30.70.270">
    <property type="match status" value="1"/>
</dbReference>
<organism evidence="4 5">
    <name type="scientific">Clostridium acetireducens DSM 10703</name>
    <dbReference type="NCBI Taxonomy" id="1121290"/>
    <lineage>
        <taxon>Bacteria</taxon>
        <taxon>Bacillati</taxon>
        <taxon>Bacillota</taxon>
        <taxon>Clostridia</taxon>
        <taxon>Eubacteriales</taxon>
        <taxon>Clostridiaceae</taxon>
        <taxon>Clostridium</taxon>
    </lineage>
</organism>
<keyword evidence="2" id="KW-0051">Antiviral defense</keyword>
<dbReference type="Pfam" id="PF22335">
    <property type="entry name" value="Cas10-Cmr2_palm2"/>
    <property type="match status" value="1"/>
</dbReference>
<evidence type="ECO:0000313" key="5">
    <source>
        <dbReference type="Proteomes" id="UP000175744"/>
    </source>
</evidence>
<dbReference type="Proteomes" id="UP000175744">
    <property type="component" value="Unassembled WGS sequence"/>
</dbReference>
<reference evidence="4 5" key="1">
    <citation type="submission" date="2016-06" db="EMBL/GenBank/DDBJ databases">
        <title>Genome sequence of Clostridium acetireducens DSM 10703.</title>
        <authorList>
            <person name="Poehlein A."/>
            <person name="Fluechter S."/>
            <person name="Duerre P."/>
            <person name="Daniel R."/>
        </authorList>
    </citation>
    <scope>NUCLEOTIDE SEQUENCE [LARGE SCALE GENOMIC DNA]</scope>
    <source>
        <strain evidence="4 5">DSM 10703</strain>
    </source>
</reference>
<dbReference type="PANTHER" id="PTHR36528">
    <property type="entry name" value="CRISPR SYSTEM SINGLE-STRAND-SPECIFIC DEOXYRIBONUCLEASE CAS10/CSM1 (SUBTYPE III-A)"/>
    <property type="match status" value="1"/>
</dbReference>
<dbReference type="OrthoDB" id="442064at2"/>
<dbReference type="GO" id="GO:0051607">
    <property type="term" value="P:defense response to virus"/>
    <property type="evidence" value="ECO:0007669"/>
    <property type="project" value="UniProtKB-KW"/>
</dbReference>
<dbReference type="InterPro" id="IPR052117">
    <property type="entry name" value="Cas10/Csm1_subtype-III-A"/>
</dbReference>
<dbReference type="InterPro" id="IPR043128">
    <property type="entry name" value="Rev_trsase/Diguanyl_cyclase"/>
</dbReference>
<dbReference type="InterPro" id="IPR000160">
    <property type="entry name" value="GGDEF_dom"/>
</dbReference>
<dbReference type="AlphaFoldDB" id="A0A1E8F0U6"/>
<accession>A0A1E8F0U6</accession>
<dbReference type="InterPro" id="IPR054767">
    <property type="entry name" value="Cas10-Cmr2_palm2"/>
</dbReference>
<feature type="domain" description="GGDEF" evidence="3">
    <location>
        <begin position="361"/>
        <end position="496"/>
    </location>
</feature>
<proteinExistence type="predicted"/>
<dbReference type="PROSITE" id="PS50887">
    <property type="entry name" value="GGDEF"/>
    <property type="match status" value="1"/>
</dbReference>
<evidence type="ECO:0000256" key="1">
    <source>
        <dbReference type="ARBA" id="ARBA00022741"/>
    </source>
</evidence>
<comment type="caution">
    <text evidence="4">The sequence shown here is derived from an EMBL/GenBank/DDBJ whole genome shotgun (WGS) entry which is preliminary data.</text>
</comment>
<evidence type="ECO:0000313" key="4">
    <source>
        <dbReference type="EMBL" id="OFI07058.1"/>
    </source>
</evidence>
<evidence type="ECO:0000256" key="2">
    <source>
        <dbReference type="ARBA" id="ARBA00023118"/>
    </source>
</evidence>
<protein>
    <recommendedName>
        <fullName evidence="3">GGDEF domain-containing protein</fullName>
    </recommendedName>
</protein>
<dbReference type="RefSeq" id="WP_070109433.1">
    <property type="nucleotide sequence ID" value="NZ_LZFO01000005.1"/>
</dbReference>
<dbReference type="GO" id="GO:0000166">
    <property type="term" value="F:nucleotide binding"/>
    <property type="evidence" value="ECO:0007669"/>
    <property type="project" value="UniProtKB-KW"/>
</dbReference>
<evidence type="ECO:0000259" key="3">
    <source>
        <dbReference type="PROSITE" id="PS50887"/>
    </source>
</evidence>
<dbReference type="PATRIC" id="fig|1121290.3.peg.469"/>
<keyword evidence="1" id="KW-0547">Nucleotide-binding</keyword>
<keyword evidence="5" id="KW-1185">Reference proteome</keyword>
<dbReference type="STRING" id="1121290.CLAOCE_04630"/>